<sequence>MSAPQIPNITLPDGTTMSLYSPDLPEKLPNFPPIFPKKDSEEHARFMLIDGASWQLGKCLRYSTPTRIAEAVAPLTWVTQTHRRRLNKTAVIPMLFLGVALSRHEGEEERSIRAFTEAFSNLGDIPKMPEKNLIWARANMARMLRRMNRIEEASQQEKLTREWILAHPYKYPPSEIKNIIADDIGTGTNILDHEDVLALFSTLREIGPKQAILNGNILIHYGLKPPPGFQ</sequence>
<dbReference type="OrthoDB" id="5395091at2759"/>
<proteinExistence type="predicted"/>
<dbReference type="AlphaFoldDB" id="A0A9W8JT17"/>
<organism evidence="1 2">
    <name type="scientific">Agrocybe chaxingu</name>
    <dbReference type="NCBI Taxonomy" id="84603"/>
    <lineage>
        <taxon>Eukaryota</taxon>
        <taxon>Fungi</taxon>
        <taxon>Dikarya</taxon>
        <taxon>Basidiomycota</taxon>
        <taxon>Agaricomycotina</taxon>
        <taxon>Agaricomycetes</taxon>
        <taxon>Agaricomycetidae</taxon>
        <taxon>Agaricales</taxon>
        <taxon>Agaricineae</taxon>
        <taxon>Strophariaceae</taxon>
        <taxon>Agrocybe</taxon>
    </lineage>
</organism>
<evidence type="ECO:0000313" key="1">
    <source>
        <dbReference type="EMBL" id="KAJ3503904.1"/>
    </source>
</evidence>
<name>A0A9W8JT17_9AGAR</name>
<dbReference type="Proteomes" id="UP001148786">
    <property type="component" value="Unassembled WGS sequence"/>
</dbReference>
<gene>
    <name evidence="1" type="ORF">NLJ89_g8224</name>
</gene>
<protein>
    <submittedName>
        <fullName evidence="1">Uncharacterized protein</fullName>
    </submittedName>
</protein>
<accession>A0A9W8JT17</accession>
<dbReference type="EMBL" id="JANKHO010001076">
    <property type="protein sequence ID" value="KAJ3503904.1"/>
    <property type="molecule type" value="Genomic_DNA"/>
</dbReference>
<comment type="caution">
    <text evidence="1">The sequence shown here is derived from an EMBL/GenBank/DDBJ whole genome shotgun (WGS) entry which is preliminary data.</text>
</comment>
<keyword evidence="2" id="KW-1185">Reference proteome</keyword>
<reference evidence="1" key="1">
    <citation type="submission" date="2022-07" db="EMBL/GenBank/DDBJ databases">
        <title>Genome Sequence of Agrocybe chaxingu.</title>
        <authorList>
            <person name="Buettner E."/>
        </authorList>
    </citation>
    <scope>NUCLEOTIDE SEQUENCE</scope>
    <source>
        <strain evidence="1">MP-N11</strain>
    </source>
</reference>
<evidence type="ECO:0000313" key="2">
    <source>
        <dbReference type="Proteomes" id="UP001148786"/>
    </source>
</evidence>